<dbReference type="AlphaFoldDB" id="A0A6J4PYV1"/>
<feature type="compositionally biased region" description="Low complexity" evidence="1">
    <location>
        <begin position="19"/>
        <end position="28"/>
    </location>
</feature>
<evidence type="ECO:0000256" key="1">
    <source>
        <dbReference type="SAM" id="MobiDB-lite"/>
    </source>
</evidence>
<proteinExistence type="predicted"/>
<sequence length="40" mass="4108">ARDGRGIGVAVQLCGPGGARPLPASAARDPPDRQRRADEP</sequence>
<dbReference type="EMBL" id="CADCUU010000350">
    <property type="protein sequence ID" value="CAA9423545.1"/>
    <property type="molecule type" value="Genomic_DNA"/>
</dbReference>
<feature type="compositionally biased region" description="Basic and acidic residues" evidence="1">
    <location>
        <begin position="29"/>
        <end position="40"/>
    </location>
</feature>
<protein>
    <submittedName>
        <fullName evidence="2">Uncharacterized protein</fullName>
    </submittedName>
</protein>
<gene>
    <name evidence="2" type="ORF">AVDCRST_MAG15-2347</name>
</gene>
<organism evidence="2">
    <name type="scientific">uncultured Rubellimicrobium sp</name>
    <dbReference type="NCBI Taxonomy" id="543078"/>
    <lineage>
        <taxon>Bacteria</taxon>
        <taxon>Pseudomonadati</taxon>
        <taxon>Pseudomonadota</taxon>
        <taxon>Alphaproteobacteria</taxon>
        <taxon>Rhodobacterales</taxon>
        <taxon>Roseobacteraceae</taxon>
        <taxon>Rubellimicrobium</taxon>
        <taxon>environmental samples</taxon>
    </lineage>
</organism>
<reference evidence="2" key="1">
    <citation type="submission" date="2020-02" db="EMBL/GenBank/DDBJ databases">
        <authorList>
            <person name="Meier V. D."/>
        </authorList>
    </citation>
    <scope>NUCLEOTIDE SEQUENCE</scope>
    <source>
        <strain evidence="2">AVDCRST_MAG15</strain>
    </source>
</reference>
<accession>A0A6J4PYV1</accession>
<feature type="region of interest" description="Disordered" evidence="1">
    <location>
        <begin position="12"/>
        <end position="40"/>
    </location>
</feature>
<feature type="non-terminal residue" evidence="2">
    <location>
        <position position="40"/>
    </location>
</feature>
<feature type="non-terminal residue" evidence="2">
    <location>
        <position position="1"/>
    </location>
</feature>
<name>A0A6J4PYV1_9RHOB</name>
<evidence type="ECO:0000313" key="2">
    <source>
        <dbReference type="EMBL" id="CAA9423545.1"/>
    </source>
</evidence>